<keyword evidence="4" id="KW-0804">Transcription</keyword>
<organism evidence="6 7">
    <name type="scientific">Deinococcus marmoris</name>
    <dbReference type="NCBI Taxonomy" id="249408"/>
    <lineage>
        <taxon>Bacteria</taxon>
        <taxon>Thermotogati</taxon>
        <taxon>Deinococcota</taxon>
        <taxon>Deinococci</taxon>
        <taxon>Deinococcales</taxon>
        <taxon>Deinococcaceae</taxon>
        <taxon>Deinococcus</taxon>
    </lineage>
</organism>
<dbReference type="eggNOG" id="COG0583">
    <property type="taxonomic scope" value="Bacteria"/>
</dbReference>
<dbReference type="InterPro" id="IPR005119">
    <property type="entry name" value="LysR_subst-bd"/>
</dbReference>
<evidence type="ECO:0000313" key="6">
    <source>
        <dbReference type="EMBL" id="OLV18326.1"/>
    </source>
</evidence>
<dbReference type="PANTHER" id="PTHR30126:SF39">
    <property type="entry name" value="HTH-TYPE TRANSCRIPTIONAL REGULATOR CYSL"/>
    <property type="match status" value="1"/>
</dbReference>
<dbReference type="GO" id="GO:0000976">
    <property type="term" value="F:transcription cis-regulatory region binding"/>
    <property type="evidence" value="ECO:0007669"/>
    <property type="project" value="TreeGrafter"/>
</dbReference>
<dbReference type="SUPFAM" id="SSF53850">
    <property type="entry name" value="Periplasmic binding protein-like II"/>
    <property type="match status" value="1"/>
</dbReference>
<dbReference type="Gene3D" id="3.40.190.10">
    <property type="entry name" value="Periplasmic binding protein-like II"/>
    <property type="match status" value="2"/>
</dbReference>
<evidence type="ECO:0000256" key="4">
    <source>
        <dbReference type="ARBA" id="ARBA00023163"/>
    </source>
</evidence>
<evidence type="ECO:0000256" key="3">
    <source>
        <dbReference type="ARBA" id="ARBA00023125"/>
    </source>
</evidence>
<dbReference type="InterPro" id="IPR036390">
    <property type="entry name" value="WH_DNA-bd_sf"/>
</dbReference>
<dbReference type="AlphaFoldDB" id="A0A1U7NZI5"/>
<comment type="similarity">
    <text evidence="1">Belongs to the LysR transcriptional regulatory family.</text>
</comment>
<dbReference type="PROSITE" id="PS50931">
    <property type="entry name" value="HTH_LYSR"/>
    <property type="match status" value="1"/>
</dbReference>
<dbReference type="STRING" id="249408.BOO71_0006073"/>
<keyword evidence="2" id="KW-0805">Transcription regulation</keyword>
<dbReference type="GO" id="GO:0003700">
    <property type="term" value="F:DNA-binding transcription factor activity"/>
    <property type="evidence" value="ECO:0007669"/>
    <property type="project" value="InterPro"/>
</dbReference>
<evidence type="ECO:0000313" key="7">
    <source>
        <dbReference type="Proteomes" id="UP000186607"/>
    </source>
</evidence>
<evidence type="ECO:0000256" key="1">
    <source>
        <dbReference type="ARBA" id="ARBA00009437"/>
    </source>
</evidence>
<comment type="caution">
    <text evidence="6">The sequence shown here is derived from an EMBL/GenBank/DDBJ whole genome shotgun (WGS) entry which is preliminary data.</text>
</comment>
<sequence>MAEAFRVFVAIYRAGSVSGAARERHLTQPAVSAQLAALETRVGEALFIRTPRGVTPTERGKLLYAAVADAVDRLDNVARGLRVSRPILAETPLRLGSTPEFLHGHVLPRLKGWEQPLHLSFGEARGLLERVEAGTLDAALVSVAVQGRALSERALAGVPYVLIGPPDWPAPDVPRGGLAGWLNARPWVSSSVELPVTRRFFLGVLGERFAARQTVVAPDLRAVVGAAEVGLGATLVPLFAVRDALERGRVRELWNVRPLIAPERWRMAYRVADEDRADLRALAGRLGQAE</sequence>
<dbReference type="PANTHER" id="PTHR30126">
    <property type="entry name" value="HTH-TYPE TRANSCRIPTIONAL REGULATOR"/>
    <property type="match status" value="1"/>
</dbReference>
<dbReference type="Pfam" id="PF00126">
    <property type="entry name" value="HTH_1"/>
    <property type="match status" value="1"/>
</dbReference>
<accession>A0A1U7NZI5</accession>
<dbReference type="Pfam" id="PF03466">
    <property type="entry name" value="LysR_substrate"/>
    <property type="match status" value="1"/>
</dbReference>
<dbReference type="InterPro" id="IPR000847">
    <property type="entry name" value="LysR_HTH_N"/>
</dbReference>
<evidence type="ECO:0000256" key="2">
    <source>
        <dbReference type="ARBA" id="ARBA00023015"/>
    </source>
</evidence>
<evidence type="ECO:0000259" key="5">
    <source>
        <dbReference type="PROSITE" id="PS50931"/>
    </source>
</evidence>
<dbReference type="CDD" id="cd05466">
    <property type="entry name" value="PBP2_LTTR_substrate"/>
    <property type="match status" value="1"/>
</dbReference>
<name>A0A1U7NZI5_9DEIO</name>
<protein>
    <submittedName>
        <fullName evidence="6">LysR-family transcriptional regulator</fullName>
    </submittedName>
</protein>
<reference evidence="6 7" key="1">
    <citation type="submission" date="2017-01" db="EMBL/GenBank/DDBJ databases">
        <title>Genome Analysis of Deinococcus marmoris KOPRI26562.</title>
        <authorList>
            <person name="Kim J.H."/>
            <person name="Oh H.-M."/>
        </authorList>
    </citation>
    <scope>NUCLEOTIDE SEQUENCE [LARGE SCALE GENOMIC DNA]</scope>
    <source>
        <strain evidence="6 7">KOPRI26562</strain>
    </source>
</reference>
<proteinExistence type="inferred from homology"/>
<dbReference type="EMBL" id="MSTI01000068">
    <property type="protein sequence ID" value="OLV18326.1"/>
    <property type="molecule type" value="Genomic_DNA"/>
</dbReference>
<dbReference type="PRINTS" id="PR00039">
    <property type="entry name" value="HTHLYSR"/>
</dbReference>
<keyword evidence="7" id="KW-1185">Reference proteome</keyword>
<dbReference type="SUPFAM" id="SSF46785">
    <property type="entry name" value="Winged helix' DNA-binding domain"/>
    <property type="match status" value="1"/>
</dbReference>
<keyword evidence="3" id="KW-0238">DNA-binding</keyword>
<feature type="domain" description="HTH lysR-type" evidence="5">
    <location>
        <begin position="1"/>
        <end position="57"/>
    </location>
</feature>
<dbReference type="Gene3D" id="1.10.10.10">
    <property type="entry name" value="Winged helix-like DNA-binding domain superfamily/Winged helix DNA-binding domain"/>
    <property type="match status" value="1"/>
</dbReference>
<gene>
    <name evidence="6" type="ORF">BOO71_0006073</name>
</gene>
<dbReference type="InterPro" id="IPR036388">
    <property type="entry name" value="WH-like_DNA-bd_sf"/>
</dbReference>
<dbReference type="Proteomes" id="UP000186607">
    <property type="component" value="Unassembled WGS sequence"/>
</dbReference>